<dbReference type="InterPro" id="IPR001123">
    <property type="entry name" value="LeuE-type"/>
</dbReference>
<name>A0A1C4W5I6_9ACTN</name>
<protein>
    <submittedName>
        <fullName evidence="7">Threonine/homoserine/homoserine lactone efflux protein</fullName>
    </submittedName>
</protein>
<evidence type="ECO:0000256" key="1">
    <source>
        <dbReference type="ARBA" id="ARBA00004651"/>
    </source>
</evidence>
<dbReference type="Proteomes" id="UP000199504">
    <property type="component" value="Unassembled WGS sequence"/>
</dbReference>
<feature type="transmembrane region" description="Helical" evidence="6">
    <location>
        <begin position="35"/>
        <end position="60"/>
    </location>
</feature>
<keyword evidence="2" id="KW-1003">Cell membrane</keyword>
<keyword evidence="5 6" id="KW-0472">Membrane</keyword>
<gene>
    <name evidence="7" type="ORF">GA0070564_10221</name>
</gene>
<feature type="transmembrane region" description="Helical" evidence="6">
    <location>
        <begin position="6"/>
        <end position="28"/>
    </location>
</feature>
<evidence type="ECO:0000313" key="7">
    <source>
        <dbReference type="EMBL" id="SCE91435.1"/>
    </source>
</evidence>
<organism evidence="7 8">
    <name type="scientific">Micromonospora mirobrigensis</name>
    <dbReference type="NCBI Taxonomy" id="262898"/>
    <lineage>
        <taxon>Bacteria</taxon>
        <taxon>Bacillati</taxon>
        <taxon>Actinomycetota</taxon>
        <taxon>Actinomycetes</taxon>
        <taxon>Micromonosporales</taxon>
        <taxon>Micromonosporaceae</taxon>
        <taxon>Micromonospora</taxon>
    </lineage>
</organism>
<dbReference type="AlphaFoldDB" id="A0A1C4W5I6"/>
<dbReference type="GO" id="GO:0005886">
    <property type="term" value="C:plasma membrane"/>
    <property type="evidence" value="ECO:0007669"/>
    <property type="project" value="UniProtKB-SubCell"/>
</dbReference>
<proteinExistence type="predicted"/>
<evidence type="ECO:0000313" key="8">
    <source>
        <dbReference type="Proteomes" id="UP000199504"/>
    </source>
</evidence>
<feature type="transmembrane region" description="Helical" evidence="6">
    <location>
        <begin position="145"/>
        <end position="169"/>
    </location>
</feature>
<dbReference type="STRING" id="262898.GA0070564_10221"/>
<evidence type="ECO:0000256" key="2">
    <source>
        <dbReference type="ARBA" id="ARBA00022475"/>
    </source>
</evidence>
<evidence type="ECO:0000256" key="5">
    <source>
        <dbReference type="ARBA" id="ARBA00023136"/>
    </source>
</evidence>
<keyword evidence="8" id="KW-1185">Reference proteome</keyword>
<dbReference type="PANTHER" id="PTHR30086">
    <property type="entry name" value="ARGININE EXPORTER PROTEIN ARGO"/>
    <property type="match status" value="1"/>
</dbReference>
<dbReference type="Pfam" id="PF01810">
    <property type="entry name" value="LysE"/>
    <property type="match status" value="1"/>
</dbReference>
<reference evidence="8" key="1">
    <citation type="submission" date="2016-06" db="EMBL/GenBank/DDBJ databases">
        <authorList>
            <person name="Varghese N."/>
            <person name="Submissions Spin"/>
        </authorList>
    </citation>
    <scope>NUCLEOTIDE SEQUENCE [LARGE SCALE GENOMIC DNA]</scope>
    <source>
        <strain evidence="8">DSM 44830</strain>
    </source>
</reference>
<dbReference type="RefSeq" id="WP_091606880.1">
    <property type="nucleotide sequence ID" value="NZ_FMCX01000002.1"/>
</dbReference>
<dbReference type="GO" id="GO:0042970">
    <property type="term" value="F:homoserine transmembrane transporter activity"/>
    <property type="evidence" value="ECO:0007669"/>
    <property type="project" value="TreeGrafter"/>
</dbReference>
<keyword evidence="3 6" id="KW-0812">Transmembrane</keyword>
<feature type="transmembrane region" description="Helical" evidence="6">
    <location>
        <begin position="66"/>
        <end position="87"/>
    </location>
</feature>
<accession>A0A1C4W5I6</accession>
<comment type="subcellular location">
    <subcellularLocation>
        <location evidence="1">Cell membrane</location>
        <topology evidence="1">Multi-pass membrane protein</topology>
    </subcellularLocation>
</comment>
<dbReference type="PIRSF" id="PIRSF006324">
    <property type="entry name" value="LeuE"/>
    <property type="match status" value="1"/>
</dbReference>
<evidence type="ECO:0000256" key="4">
    <source>
        <dbReference type="ARBA" id="ARBA00022989"/>
    </source>
</evidence>
<feature type="transmembrane region" description="Helical" evidence="6">
    <location>
        <begin position="107"/>
        <end position="133"/>
    </location>
</feature>
<dbReference type="OrthoDB" id="3530905at2"/>
<dbReference type="PANTHER" id="PTHR30086:SF14">
    <property type="entry name" value="HOMOSERINE_HOMOSERINE LACTONE EFFLUX PROTEIN"/>
    <property type="match status" value="1"/>
</dbReference>
<evidence type="ECO:0000256" key="6">
    <source>
        <dbReference type="SAM" id="Phobius"/>
    </source>
</evidence>
<dbReference type="EMBL" id="FMCX01000002">
    <property type="protein sequence ID" value="SCE91435.1"/>
    <property type="molecule type" value="Genomic_DNA"/>
</dbReference>
<evidence type="ECO:0000256" key="3">
    <source>
        <dbReference type="ARBA" id="ARBA00022692"/>
    </source>
</evidence>
<sequence length="203" mass="21202">MSITFLITTLVVVATPGTGVIFTLSAALSHGRRAGLVAAFGCTLAAVPHAALALTGLAALLQTGGLAFLLVKYLGVAYLLGLAWAMLRDRGGLAAPRNTPPRTATRVIVSAVLVNLLNPKPALFFIAFLPQFVPADASGATPRMLVLSGVFVLCTWLVFSGYGLFAAAVRGHLLTRPRVTYRLRQVFAASFLALGVKLALTTA</sequence>
<keyword evidence="4 6" id="KW-1133">Transmembrane helix</keyword>